<feature type="chain" id="PRO_5003862099" description="Phosphate-selective porin O and P" evidence="1">
    <location>
        <begin position="21"/>
        <end position="360"/>
    </location>
</feature>
<dbReference type="RefSeq" id="WP_008483135.1">
    <property type="nucleotide sequence ID" value="NZ_AMRI01000004.1"/>
</dbReference>
<dbReference type="PATRIC" id="fig|745411.4.peg.832"/>
<dbReference type="Proteomes" id="UP000006755">
    <property type="component" value="Unassembled WGS sequence"/>
</dbReference>
<name>K2JND1_9GAMM</name>
<accession>K2JND1</accession>
<evidence type="ECO:0000313" key="3">
    <source>
        <dbReference type="Proteomes" id="UP000006755"/>
    </source>
</evidence>
<organism evidence="2 3">
    <name type="scientific">Gallaecimonas xiamenensis 3-C-1</name>
    <dbReference type="NCBI Taxonomy" id="745411"/>
    <lineage>
        <taxon>Bacteria</taxon>
        <taxon>Pseudomonadati</taxon>
        <taxon>Pseudomonadota</taxon>
        <taxon>Gammaproteobacteria</taxon>
        <taxon>Enterobacterales</taxon>
        <taxon>Gallaecimonadaceae</taxon>
        <taxon>Gallaecimonas</taxon>
    </lineage>
</organism>
<dbReference type="AlphaFoldDB" id="K2JND1"/>
<comment type="caution">
    <text evidence="2">The sequence shown here is derived from an EMBL/GenBank/DDBJ whole genome shotgun (WGS) entry which is preliminary data.</text>
</comment>
<reference evidence="2 3" key="1">
    <citation type="journal article" date="2012" name="J. Bacteriol.">
        <title>Genome Sequence of Gallaecimonas xiamenensis Type Strain 3-C-1.</title>
        <authorList>
            <person name="Lai Q."/>
            <person name="Wang L."/>
            <person name="Wang W."/>
            <person name="Shao Z."/>
        </authorList>
    </citation>
    <scope>NUCLEOTIDE SEQUENCE [LARGE SCALE GENOMIC DNA]</scope>
    <source>
        <strain evidence="2 3">3-C-1</strain>
    </source>
</reference>
<dbReference type="eggNOG" id="COG3746">
    <property type="taxonomic scope" value="Bacteria"/>
</dbReference>
<dbReference type="Pfam" id="PF07396">
    <property type="entry name" value="Porin_O_P"/>
    <property type="match status" value="1"/>
</dbReference>
<evidence type="ECO:0000256" key="1">
    <source>
        <dbReference type="SAM" id="SignalP"/>
    </source>
</evidence>
<evidence type="ECO:0008006" key="4">
    <source>
        <dbReference type="Google" id="ProtNLM"/>
    </source>
</evidence>
<protein>
    <recommendedName>
        <fullName evidence="4">Phosphate-selective porin O and P</fullName>
    </recommendedName>
</protein>
<proteinExistence type="predicted"/>
<dbReference type="OrthoDB" id="625456at2"/>
<dbReference type="InterPro" id="IPR010870">
    <property type="entry name" value="Porin_O/P"/>
</dbReference>
<dbReference type="EMBL" id="AMRI01000004">
    <property type="protein sequence ID" value="EKE76768.1"/>
    <property type="molecule type" value="Genomic_DNA"/>
</dbReference>
<dbReference type="STRING" id="745411.B3C1_04205"/>
<gene>
    <name evidence="2" type="ORF">B3C1_04205</name>
</gene>
<evidence type="ECO:0000313" key="2">
    <source>
        <dbReference type="EMBL" id="EKE76768.1"/>
    </source>
</evidence>
<keyword evidence="3" id="KW-1185">Reference proteome</keyword>
<sequence>MKSNLLLCSLGLLLCQPAVADVKLGGAFRVSYAWKDYDQNNKDKNGEWDIELFRLDVNGDEGNWFYSAQYRWYQDFEAIHHAYVGYRFDEDRNIRAGVTLVPFGLLPVSSHSFWFGGTYYLGLEDDYDTGIVYEQKSGDWLLHAGYFHNAEYDNGDRYDRYSFDLAAVDGERADENGQLNLRAERSLDALDGTLKLGASAQYGRLYRYYSKTHDNRWAAALHADWTHPSGWQLQLQEVHYRFDTGTDTVSLSAFQFPFEVASEADVVSFNVAKTFTVKNDFVDSITCYNDHTQTLASGNGVDNSIQNVTGCMLAKGGLYTYVDWIAGKNMWFAGGDGVGLASPLNDGWHSRLNINIGYYF</sequence>
<feature type="signal peptide" evidence="1">
    <location>
        <begin position="1"/>
        <end position="20"/>
    </location>
</feature>
<keyword evidence="1" id="KW-0732">Signal</keyword>
<dbReference type="SUPFAM" id="SSF56935">
    <property type="entry name" value="Porins"/>
    <property type="match status" value="1"/>
</dbReference>